<evidence type="ECO:0000313" key="2">
    <source>
        <dbReference type="EMBL" id="ORY44883.1"/>
    </source>
</evidence>
<comment type="caution">
    <text evidence="2">The sequence shown here is derived from an EMBL/GenBank/DDBJ whole genome shotgun (WGS) entry which is preliminary data.</text>
</comment>
<keyword evidence="3" id="KW-1185">Reference proteome</keyword>
<dbReference type="SMART" id="SM00028">
    <property type="entry name" value="TPR"/>
    <property type="match status" value="2"/>
</dbReference>
<evidence type="ECO:0000256" key="1">
    <source>
        <dbReference type="PROSITE-ProRule" id="PRU00339"/>
    </source>
</evidence>
<dbReference type="OrthoDB" id="343875at2759"/>
<proteinExistence type="predicted"/>
<evidence type="ECO:0000313" key="3">
    <source>
        <dbReference type="Proteomes" id="UP000193642"/>
    </source>
</evidence>
<feature type="repeat" description="TPR" evidence="1">
    <location>
        <begin position="291"/>
        <end position="324"/>
    </location>
</feature>
<sequence length="676" mass="75074">MSEKWLKEALQELQLAIASAYNRGDGLASVGRITEKVTSSLGGFRNRIGDGATEFNLNSEIGFDALAHVRRRLGGDASVCVRRLVLASLQSTGSDTGEMDSTTDETTSTKSFDSIANKLLDAVFSDSSNRQEEAACSVLVLQQLCVRLLWRNCVILLKAPDSNNAAIVSVLDRIGDHLAILNSLPSPSTVINSPLVEMEHIPHMQLVNRILLTLARLYPYLKSSNIEEDDNINDWNVPSILDYFQPVLADKSEVGIHGYWVLGYLKYRRKEFDASRKLLEVGVKECIAVPVYYLNLIGCCYSKMRNYDLALLYFQAALQADSTHTESLTNSSTLLRILSHTDSERKILIELVKKIITSVQTINSPDLPYDLHPLSKIIHLTTHLPASESAAMLGQLLPHIHRFAVSDVTQQTIPSGVFIRLQMLSFIKSQQRRKARAIARRLLKQNEWDLIAGIVVGRCAVFGKRVFALEKEAEEGVSEWGPVGEEVNVGEEGFSVSEAVQILQRCCFLLEAGMGEGVGTQVPEKVWEKVQTDVLVLWVLKDRDKVRELLTECYVNLSIVQWILGEYSAAHQNASSAFKLSPKNLTVCHNFALVLYRLGDVKACCGVWIPARIPRLKSVTDVVTLQQSFWMFVAKEMICGSDILVAVEKAVGKEGGAVVKGLWERWRESGAVDVAL</sequence>
<protein>
    <submittedName>
        <fullName evidence="2">Uncharacterized protein</fullName>
    </submittedName>
</protein>
<dbReference type="InterPro" id="IPR011990">
    <property type="entry name" value="TPR-like_helical_dom_sf"/>
</dbReference>
<dbReference type="Gene3D" id="1.25.40.10">
    <property type="entry name" value="Tetratricopeptide repeat domain"/>
    <property type="match status" value="2"/>
</dbReference>
<dbReference type="SUPFAM" id="SSF48452">
    <property type="entry name" value="TPR-like"/>
    <property type="match status" value="1"/>
</dbReference>
<dbReference type="PROSITE" id="PS50005">
    <property type="entry name" value="TPR"/>
    <property type="match status" value="1"/>
</dbReference>
<gene>
    <name evidence="2" type="ORF">BCR33DRAFT_850374</name>
</gene>
<keyword evidence="1" id="KW-0802">TPR repeat</keyword>
<name>A0A1Y2CCX2_9FUNG</name>
<dbReference type="EMBL" id="MCGO01000021">
    <property type="protein sequence ID" value="ORY44883.1"/>
    <property type="molecule type" value="Genomic_DNA"/>
</dbReference>
<dbReference type="AlphaFoldDB" id="A0A1Y2CCX2"/>
<dbReference type="Proteomes" id="UP000193642">
    <property type="component" value="Unassembled WGS sequence"/>
</dbReference>
<reference evidence="2 3" key="1">
    <citation type="submission" date="2016-07" db="EMBL/GenBank/DDBJ databases">
        <title>Pervasive Adenine N6-methylation of Active Genes in Fungi.</title>
        <authorList>
            <consortium name="DOE Joint Genome Institute"/>
            <person name="Mondo S.J."/>
            <person name="Dannebaum R.O."/>
            <person name="Kuo R.C."/>
            <person name="Labutti K."/>
            <person name="Haridas S."/>
            <person name="Kuo A."/>
            <person name="Salamov A."/>
            <person name="Ahrendt S.R."/>
            <person name="Lipzen A."/>
            <person name="Sullivan W."/>
            <person name="Andreopoulos W.B."/>
            <person name="Clum A."/>
            <person name="Lindquist E."/>
            <person name="Daum C."/>
            <person name="Ramamoorthy G.K."/>
            <person name="Gryganskyi A."/>
            <person name="Culley D."/>
            <person name="Magnuson J.K."/>
            <person name="James T.Y."/>
            <person name="O'Malley M.A."/>
            <person name="Stajich J.E."/>
            <person name="Spatafora J.W."/>
            <person name="Visel A."/>
            <person name="Grigoriev I.V."/>
        </authorList>
    </citation>
    <scope>NUCLEOTIDE SEQUENCE [LARGE SCALE GENOMIC DNA]</scope>
    <source>
        <strain evidence="2 3">JEL800</strain>
    </source>
</reference>
<accession>A0A1Y2CCX2</accession>
<organism evidence="2 3">
    <name type="scientific">Rhizoclosmatium globosum</name>
    <dbReference type="NCBI Taxonomy" id="329046"/>
    <lineage>
        <taxon>Eukaryota</taxon>
        <taxon>Fungi</taxon>
        <taxon>Fungi incertae sedis</taxon>
        <taxon>Chytridiomycota</taxon>
        <taxon>Chytridiomycota incertae sedis</taxon>
        <taxon>Chytridiomycetes</taxon>
        <taxon>Chytridiales</taxon>
        <taxon>Chytriomycetaceae</taxon>
        <taxon>Rhizoclosmatium</taxon>
    </lineage>
</organism>
<dbReference type="InterPro" id="IPR019734">
    <property type="entry name" value="TPR_rpt"/>
</dbReference>